<feature type="domain" description="TRAM" evidence="7">
    <location>
        <begin position="83"/>
        <end position="146"/>
    </location>
</feature>
<keyword evidence="1" id="KW-0004">4Fe-4S</keyword>
<dbReference type="InterPro" id="IPR002792">
    <property type="entry name" value="TRAM_dom"/>
</dbReference>
<dbReference type="PANTHER" id="PTHR11918">
    <property type="entry name" value="RADICAL SAM PROTEINS"/>
    <property type="match status" value="1"/>
</dbReference>
<dbReference type="GO" id="GO:0046872">
    <property type="term" value="F:metal ion binding"/>
    <property type="evidence" value="ECO:0007669"/>
    <property type="project" value="UniProtKB-KW"/>
</dbReference>
<dbReference type="Gene3D" id="3.80.30.20">
    <property type="entry name" value="tm_1862 like domain"/>
    <property type="match status" value="1"/>
</dbReference>
<evidence type="ECO:0000256" key="6">
    <source>
        <dbReference type="ARBA" id="ARBA00023014"/>
    </source>
</evidence>
<gene>
    <name evidence="8" type="ORF">IAB68_06210</name>
</gene>
<dbReference type="PROSITE" id="PS50926">
    <property type="entry name" value="TRAM"/>
    <property type="match status" value="1"/>
</dbReference>
<dbReference type="InterPro" id="IPR058240">
    <property type="entry name" value="rSAM_sf"/>
</dbReference>
<name>A0A9D1LIJ1_9FIRM</name>
<dbReference type="InterPro" id="IPR023404">
    <property type="entry name" value="rSAM_horseshoe"/>
</dbReference>
<keyword evidence="5" id="KW-0408">Iron</keyword>
<feature type="non-terminal residue" evidence="8">
    <location>
        <position position="1"/>
    </location>
</feature>
<keyword evidence="6" id="KW-0411">Iron-sulfur</keyword>
<dbReference type="Proteomes" id="UP000824074">
    <property type="component" value="Unassembled WGS sequence"/>
</dbReference>
<proteinExistence type="predicted"/>
<reference evidence="8" key="1">
    <citation type="submission" date="2020-10" db="EMBL/GenBank/DDBJ databases">
        <authorList>
            <person name="Gilroy R."/>
        </authorList>
    </citation>
    <scope>NUCLEOTIDE SEQUENCE</scope>
    <source>
        <strain evidence="8">CHK193-30670</strain>
    </source>
</reference>
<evidence type="ECO:0000256" key="4">
    <source>
        <dbReference type="ARBA" id="ARBA00022723"/>
    </source>
</evidence>
<evidence type="ECO:0000313" key="9">
    <source>
        <dbReference type="Proteomes" id="UP000824074"/>
    </source>
</evidence>
<protein>
    <submittedName>
        <fullName evidence="8">tRNA (N(6)-L-threonylcarbamoyladenosine(37)-C(2))-methylthiotransferase MtaB</fullName>
    </submittedName>
</protein>
<keyword evidence="2" id="KW-0808">Transferase</keyword>
<evidence type="ECO:0000256" key="1">
    <source>
        <dbReference type="ARBA" id="ARBA00022485"/>
    </source>
</evidence>
<dbReference type="SUPFAM" id="SSF102114">
    <property type="entry name" value="Radical SAM enzymes"/>
    <property type="match status" value="1"/>
</dbReference>
<dbReference type="PANTHER" id="PTHR11918:SF45">
    <property type="entry name" value="THREONYLCARBAMOYLADENOSINE TRNA METHYLTHIOTRANSFERASE"/>
    <property type="match status" value="1"/>
</dbReference>
<comment type="caution">
    <text evidence="8">The sequence shown here is derived from an EMBL/GenBank/DDBJ whole genome shotgun (WGS) entry which is preliminary data.</text>
</comment>
<accession>A0A9D1LIJ1</accession>
<dbReference type="EMBL" id="DVMT01000061">
    <property type="protein sequence ID" value="HIU40870.1"/>
    <property type="molecule type" value="Genomic_DNA"/>
</dbReference>
<dbReference type="GO" id="GO:0035598">
    <property type="term" value="F:tRNA (N(6)-L-threonylcarbamoyladenosine(37)-C(2))-methylthiotransferase activity"/>
    <property type="evidence" value="ECO:0007669"/>
    <property type="project" value="TreeGrafter"/>
</dbReference>
<evidence type="ECO:0000256" key="3">
    <source>
        <dbReference type="ARBA" id="ARBA00022691"/>
    </source>
</evidence>
<organism evidence="8 9">
    <name type="scientific">Candidatus Aphodocola excrementigallinarum</name>
    <dbReference type="NCBI Taxonomy" id="2840670"/>
    <lineage>
        <taxon>Bacteria</taxon>
        <taxon>Bacillati</taxon>
        <taxon>Bacillota</taxon>
        <taxon>Bacilli</taxon>
        <taxon>Candidatus Aphodocola</taxon>
    </lineage>
</organism>
<keyword evidence="3" id="KW-0949">S-adenosyl-L-methionine</keyword>
<dbReference type="GO" id="GO:0051539">
    <property type="term" value="F:4 iron, 4 sulfur cluster binding"/>
    <property type="evidence" value="ECO:0007669"/>
    <property type="project" value="UniProtKB-KW"/>
</dbReference>
<evidence type="ECO:0000256" key="5">
    <source>
        <dbReference type="ARBA" id="ARBA00023004"/>
    </source>
</evidence>
<dbReference type="AlphaFoldDB" id="A0A9D1LIJ1"/>
<sequence length="146" mass="16876">KIRKIRPDMAVTTDVIVGFPSEDEKLFNETINFVKKVSFAGGHVFPFSSRNKTPASKMANQVTKEEKHKRCKKLISVFDELEEAYYKKHLQKEVIVIPEVYTDGYLTGHTDNYLKVKFEGCKELIGNEVKVKLYEYEDKILIGKII</sequence>
<keyword evidence="4" id="KW-0479">Metal-binding</keyword>
<evidence type="ECO:0000259" key="7">
    <source>
        <dbReference type="PROSITE" id="PS50926"/>
    </source>
</evidence>
<reference evidence="8" key="2">
    <citation type="journal article" date="2021" name="PeerJ">
        <title>Extensive microbial diversity within the chicken gut microbiome revealed by metagenomics and culture.</title>
        <authorList>
            <person name="Gilroy R."/>
            <person name="Ravi A."/>
            <person name="Getino M."/>
            <person name="Pursley I."/>
            <person name="Horton D.L."/>
            <person name="Alikhan N.F."/>
            <person name="Baker D."/>
            <person name="Gharbi K."/>
            <person name="Hall N."/>
            <person name="Watson M."/>
            <person name="Adriaenssens E.M."/>
            <person name="Foster-Nyarko E."/>
            <person name="Jarju S."/>
            <person name="Secka A."/>
            <person name="Antonio M."/>
            <person name="Oren A."/>
            <person name="Chaudhuri R.R."/>
            <person name="La Ragione R."/>
            <person name="Hildebrand F."/>
            <person name="Pallen M.J."/>
        </authorList>
    </citation>
    <scope>NUCLEOTIDE SEQUENCE</scope>
    <source>
        <strain evidence="8">CHK193-30670</strain>
    </source>
</reference>
<evidence type="ECO:0000256" key="2">
    <source>
        <dbReference type="ARBA" id="ARBA00022679"/>
    </source>
</evidence>
<evidence type="ECO:0000313" key="8">
    <source>
        <dbReference type="EMBL" id="HIU40870.1"/>
    </source>
</evidence>